<comment type="subcellular location">
    <subcellularLocation>
        <location evidence="5">Cytoplasm</location>
    </subcellularLocation>
</comment>
<name>A0A423Q2Q4_9GAMM</name>
<evidence type="ECO:0000256" key="6">
    <source>
        <dbReference type="SAM" id="MobiDB-lite"/>
    </source>
</evidence>
<dbReference type="PANTHER" id="PTHR30307:SF0">
    <property type="entry name" value="S-ADENOSYLMETHIONINE:TRNA RIBOSYLTRANSFERASE-ISOMERASE"/>
    <property type="match status" value="1"/>
</dbReference>
<keyword evidence="2 5" id="KW-0808">Transferase</keyword>
<dbReference type="HAMAP" id="MF_00113">
    <property type="entry name" value="QueA"/>
    <property type="match status" value="1"/>
</dbReference>
<dbReference type="EC" id="2.4.99.17" evidence="5"/>
<comment type="caution">
    <text evidence="7">The sequence shown here is derived from an EMBL/GenBank/DDBJ whole genome shotgun (WGS) entry which is preliminary data.</text>
</comment>
<keyword evidence="3 5" id="KW-0949">S-adenosyl-L-methionine</keyword>
<accession>A0A423Q2Q4</accession>
<evidence type="ECO:0000256" key="4">
    <source>
        <dbReference type="ARBA" id="ARBA00022785"/>
    </source>
</evidence>
<reference evidence="7 8" key="1">
    <citation type="submission" date="2013-10" db="EMBL/GenBank/DDBJ databases">
        <title>Salinisphaera halophila YIM 95161 Genome Sequencing.</title>
        <authorList>
            <person name="Lai Q."/>
            <person name="Li C."/>
            <person name="Shao Z."/>
        </authorList>
    </citation>
    <scope>NUCLEOTIDE SEQUENCE [LARGE SCALE GENOMIC DNA]</scope>
    <source>
        <strain evidence="7 8">YIM 95161</strain>
    </source>
</reference>
<dbReference type="SUPFAM" id="SSF111337">
    <property type="entry name" value="QueA-like"/>
    <property type="match status" value="1"/>
</dbReference>
<dbReference type="Gene3D" id="2.40.10.240">
    <property type="entry name" value="QueA-like"/>
    <property type="match status" value="1"/>
</dbReference>
<evidence type="ECO:0000256" key="1">
    <source>
        <dbReference type="ARBA" id="ARBA00022490"/>
    </source>
</evidence>
<dbReference type="PANTHER" id="PTHR30307">
    <property type="entry name" value="S-ADENOSYLMETHIONINE:TRNA RIBOSYLTRANSFERASE-ISOMERASE"/>
    <property type="match status" value="1"/>
</dbReference>
<sequence length="443" mass="47574">MEADAGRGGRATGPGLIDLQPARRYSPHGTDVDADAAALGTRPASLSVGPSRPRIVGTGSITRPARPPCANQARAAAALAAAGAGRQNPRQPPTEPVLMDKRDFDYDLPEQRIAQRPPARRSASRLLHLDREGGRADRAITDLVDLLEPGDLLVFNDTRVLAARLYGQKASGGRVEVMLERVLDSVRISAKIRANKPPRADTRIAIGDFMLQVTARRGELYTLTLEAGTVAALLDAHGHVPLPPYIRRADTPADLERYQTLWARHEGAVAAPTAGLHFDTPLLEALAARGVAFGYATLHVGSGTYQRLREGDVRSQRLHAERVAVDDALCALIGRTRAAGRRVVAVGTTVVRSLESAARQPGTEGRIAPFSGETALFIKPGDPFHVVDAVLTNFHEPQSSLLMLVAAFAGRERVLEAYAHAVNAEYRFLSYGDAMFIERTAAG</sequence>
<comment type="subunit">
    <text evidence="5">Monomer.</text>
</comment>
<comment type="similarity">
    <text evidence="5">Belongs to the QueA family.</text>
</comment>
<dbReference type="GO" id="GO:0005737">
    <property type="term" value="C:cytoplasm"/>
    <property type="evidence" value="ECO:0007669"/>
    <property type="project" value="UniProtKB-SubCell"/>
</dbReference>
<proteinExistence type="inferred from homology"/>
<feature type="region of interest" description="Disordered" evidence="6">
    <location>
        <begin position="80"/>
        <end position="99"/>
    </location>
</feature>
<feature type="compositionally biased region" description="Low complexity" evidence="6">
    <location>
        <begin position="80"/>
        <end position="89"/>
    </location>
</feature>
<dbReference type="UniPathway" id="UPA00392"/>
<comment type="catalytic activity">
    <reaction evidence="5">
        <text>7-aminomethyl-7-carbaguanosine(34) in tRNA + S-adenosyl-L-methionine = epoxyqueuosine(34) in tRNA + adenine + L-methionine + 2 H(+)</text>
        <dbReference type="Rhea" id="RHEA:32155"/>
        <dbReference type="Rhea" id="RHEA-COMP:10342"/>
        <dbReference type="Rhea" id="RHEA-COMP:18582"/>
        <dbReference type="ChEBI" id="CHEBI:15378"/>
        <dbReference type="ChEBI" id="CHEBI:16708"/>
        <dbReference type="ChEBI" id="CHEBI:57844"/>
        <dbReference type="ChEBI" id="CHEBI:59789"/>
        <dbReference type="ChEBI" id="CHEBI:82833"/>
        <dbReference type="ChEBI" id="CHEBI:194443"/>
        <dbReference type="EC" id="2.4.99.17"/>
    </reaction>
</comment>
<dbReference type="NCBIfam" id="NF001140">
    <property type="entry name" value="PRK00147.1"/>
    <property type="match status" value="1"/>
</dbReference>
<dbReference type="Pfam" id="PF02547">
    <property type="entry name" value="Queuosine_synth"/>
    <property type="match status" value="1"/>
</dbReference>
<dbReference type="GO" id="GO:0051075">
    <property type="term" value="F:S-adenosylmethionine:tRNA ribosyltransferase-isomerase activity"/>
    <property type="evidence" value="ECO:0007669"/>
    <property type="project" value="UniProtKB-EC"/>
</dbReference>
<evidence type="ECO:0000256" key="5">
    <source>
        <dbReference type="HAMAP-Rule" id="MF_00113"/>
    </source>
</evidence>
<comment type="function">
    <text evidence="5">Transfers and isomerizes the ribose moiety from AdoMet to the 7-aminomethyl group of 7-deazaguanine (preQ1-tRNA) to give epoxyqueuosine (oQ-tRNA).</text>
</comment>
<keyword evidence="7" id="KW-0413">Isomerase</keyword>
<evidence type="ECO:0000256" key="2">
    <source>
        <dbReference type="ARBA" id="ARBA00022679"/>
    </source>
</evidence>
<feature type="region of interest" description="Disordered" evidence="6">
    <location>
        <begin position="1"/>
        <end position="54"/>
    </location>
</feature>
<dbReference type="AlphaFoldDB" id="A0A423Q2Q4"/>
<keyword evidence="4 5" id="KW-0671">Queuosine biosynthesis</keyword>
<organism evidence="7 8">
    <name type="scientific">Salinisphaera orenii YIM 95161</name>
    <dbReference type="NCBI Taxonomy" id="1051139"/>
    <lineage>
        <taxon>Bacteria</taxon>
        <taxon>Pseudomonadati</taxon>
        <taxon>Pseudomonadota</taxon>
        <taxon>Gammaproteobacteria</taxon>
        <taxon>Salinisphaerales</taxon>
        <taxon>Salinisphaeraceae</taxon>
        <taxon>Salinisphaera</taxon>
    </lineage>
</organism>
<evidence type="ECO:0000313" key="8">
    <source>
        <dbReference type="Proteomes" id="UP000285123"/>
    </source>
</evidence>
<gene>
    <name evidence="5 7" type="primary">queA</name>
    <name evidence="7" type="ORF">SAHL_04615</name>
</gene>
<dbReference type="InterPro" id="IPR036100">
    <property type="entry name" value="QueA_sf"/>
</dbReference>
<dbReference type="Proteomes" id="UP000285123">
    <property type="component" value="Unassembled WGS sequence"/>
</dbReference>
<evidence type="ECO:0000313" key="7">
    <source>
        <dbReference type="EMBL" id="ROO32951.1"/>
    </source>
</evidence>
<keyword evidence="1 5" id="KW-0963">Cytoplasm</keyword>
<protein>
    <recommendedName>
        <fullName evidence="5">S-adenosylmethionine:tRNA ribosyltransferase-isomerase</fullName>
        <ecNumber evidence="5">2.4.99.17</ecNumber>
    </recommendedName>
    <alternativeName>
        <fullName evidence="5">Queuosine biosynthesis protein QueA</fullName>
    </alternativeName>
</protein>
<dbReference type="EMBL" id="AYKF01000065">
    <property type="protein sequence ID" value="ROO32951.1"/>
    <property type="molecule type" value="Genomic_DNA"/>
</dbReference>
<dbReference type="NCBIfam" id="TIGR00113">
    <property type="entry name" value="queA"/>
    <property type="match status" value="1"/>
</dbReference>
<dbReference type="InterPro" id="IPR042119">
    <property type="entry name" value="QueA_dom2"/>
</dbReference>
<dbReference type="InterPro" id="IPR003699">
    <property type="entry name" value="QueA"/>
</dbReference>
<evidence type="ECO:0000256" key="3">
    <source>
        <dbReference type="ARBA" id="ARBA00022691"/>
    </source>
</evidence>
<dbReference type="Gene3D" id="3.40.1780.10">
    <property type="entry name" value="QueA-like"/>
    <property type="match status" value="1"/>
</dbReference>
<comment type="pathway">
    <text evidence="5">tRNA modification; tRNA-queuosine biosynthesis.</text>
</comment>
<dbReference type="InterPro" id="IPR042118">
    <property type="entry name" value="QueA_dom1"/>
</dbReference>
<dbReference type="GO" id="GO:0008616">
    <property type="term" value="P:tRNA queuosine(34) biosynthetic process"/>
    <property type="evidence" value="ECO:0007669"/>
    <property type="project" value="UniProtKB-UniRule"/>
</dbReference>